<dbReference type="Proteomes" id="UP000830158">
    <property type="component" value="Chromosome"/>
</dbReference>
<protein>
    <recommendedName>
        <fullName evidence="3">RING-type E3 ubiquitin transferase</fullName>
    </recommendedName>
</protein>
<evidence type="ECO:0000313" key="2">
    <source>
        <dbReference type="Proteomes" id="UP000830158"/>
    </source>
</evidence>
<name>A0ABY4NRC2_9PSEU</name>
<organism evidence="1 2">
    <name type="scientific">Amycolatopsis thermalba</name>
    <dbReference type="NCBI Taxonomy" id="944492"/>
    <lineage>
        <taxon>Bacteria</taxon>
        <taxon>Bacillati</taxon>
        <taxon>Actinomycetota</taxon>
        <taxon>Actinomycetes</taxon>
        <taxon>Pseudonocardiales</taxon>
        <taxon>Pseudonocardiaceae</taxon>
        <taxon>Amycolatopsis</taxon>
    </lineage>
</organism>
<keyword evidence="2" id="KW-1185">Reference proteome</keyword>
<sequence>MGIALIVVAAVLFRRARKAGAPVRTMAATPTLSVAQLEQLRRMVPRPRPEGGFRRITEVVGAAHPGAGGLVTAELSKTPCVWYGYRVRRHWYYRTRKGHYRERWETVAEGQAPRSFVLVDQQRGAIEVVPLGARPEAVEKPVDSYQTDLRADTVEFLGLHWPRGRGTVGFQYW</sequence>
<accession>A0ABY4NRC2</accession>
<reference evidence="1" key="1">
    <citation type="submission" date="2022-01" db="EMBL/GenBank/DDBJ databases">
        <title>PSI-footprinting approach for the identification of protein synthesis inhibitor producers.</title>
        <authorList>
            <person name="Handel F."/>
            <person name="Kulik A."/>
            <person name="Wex K.W."/>
            <person name="Berscheid A."/>
            <person name="Saur J.S."/>
            <person name="Winkler A."/>
            <person name="Wibberg D."/>
            <person name="Kalinowski J."/>
            <person name="Broetz-Oesterhelt H."/>
            <person name="Mast Y."/>
        </authorList>
    </citation>
    <scope>NUCLEOTIDE SEQUENCE</scope>
    <source>
        <strain evidence="1">KNN 49.3e</strain>
    </source>
</reference>
<dbReference type="RefSeq" id="WP_249464638.1">
    <property type="nucleotide sequence ID" value="NZ_CP091196.1"/>
</dbReference>
<proteinExistence type="predicted"/>
<gene>
    <name evidence="1" type="ORF">L1857_06290</name>
</gene>
<dbReference type="EMBL" id="CP091196">
    <property type="protein sequence ID" value="UQS22456.1"/>
    <property type="molecule type" value="Genomic_DNA"/>
</dbReference>
<evidence type="ECO:0000313" key="1">
    <source>
        <dbReference type="EMBL" id="UQS22456.1"/>
    </source>
</evidence>
<evidence type="ECO:0008006" key="3">
    <source>
        <dbReference type="Google" id="ProtNLM"/>
    </source>
</evidence>